<dbReference type="EMBL" id="LR862148">
    <property type="protein sequence ID" value="CAD1830287.1"/>
    <property type="molecule type" value="Genomic_DNA"/>
</dbReference>
<reference evidence="2" key="1">
    <citation type="submission" date="2020-07" db="EMBL/GenBank/DDBJ databases">
        <authorList>
            <person name="Lin J."/>
        </authorList>
    </citation>
    <scope>NUCLEOTIDE SEQUENCE</scope>
</reference>
<organism evidence="2">
    <name type="scientific">Ananas comosus var. bracteatus</name>
    <name type="common">red pineapple</name>
    <dbReference type="NCBI Taxonomy" id="296719"/>
    <lineage>
        <taxon>Eukaryota</taxon>
        <taxon>Viridiplantae</taxon>
        <taxon>Streptophyta</taxon>
        <taxon>Embryophyta</taxon>
        <taxon>Tracheophyta</taxon>
        <taxon>Spermatophyta</taxon>
        <taxon>Magnoliopsida</taxon>
        <taxon>Liliopsida</taxon>
        <taxon>Poales</taxon>
        <taxon>Bromeliaceae</taxon>
        <taxon>Bromelioideae</taxon>
        <taxon>Ananas</taxon>
    </lineage>
</organism>
<dbReference type="AlphaFoldDB" id="A0A6V7PHK1"/>
<dbReference type="PANTHER" id="PTHR46137:SF2">
    <property type="entry name" value="OS09G0526800 PROTEIN"/>
    <property type="match status" value="1"/>
</dbReference>
<dbReference type="InterPro" id="IPR007053">
    <property type="entry name" value="LRAT_dom"/>
</dbReference>
<accession>A0A6V7PHK1</accession>
<protein>
    <recommendedName>
        <fullName evidence="1">LRAT domain-containing protein</fullName>
    </recommendedName>
</protein>
<evidence type="ECO:0000313" key="2">
    <source>
        <dbReference type="EMBL" id="CAD1830287.1"/>
    </source>
</evidence>
<feature type="domain" description="LRAT" evidence="1">
    <location>
        <begin position="20"/>
        <end position="110"/>
    </location>
</feature>
<name>A0A6V7PHK1_ANACO</name>
<dbReference type="Gene3D" id="3.90.1720.10">
    <property type="entry name" value="endopeptidase domain like (from Nostoc punctiforme)"/>
    <property type="match status" value="1"/>
</dbReference>
<dbReference type="PROSITE" id="PS51934">
    <property type="entry name" value="LRAT"/>
    <property type="match status" value="1"/>
</dbReference>
<dbReference type="Pfam" id="PF04970">
    <property type="entry name" value="LRAT"/>
    <property type="match status" value="1"/>
</dbReference>
<evidence type="ECO:0000259" key="1">
    <source>
        <dbReference type="PROSITE" id="PS51934"/>
    </source>
</evidence>
<gene>
    <name evidence="2" type="ORF">CB5_LOCUS13498</name>
</gene>
<dbReference type="PANTHER" id="PTHR46137">
    <property type="entry name" value="OS05G0310600 PROTEIN"/>
    <property type="match status" value="1"/>
</dbReference>
<sequence length="110" mass="12110">MGLLSNRVERSEINPGDHIYTWRAVYTYSHHGIYVGGSKVVHFTRKKETSSSEPNSIKSNLSSDSPLSCPTFPDCGFQQPDSGVVLSCLDCFLQNGSLYSFEYGVPPLSS</sequence>
<proteinExistence type="predicted"/>